<keyword evidence="2" id="KW-1185">Reference proteome</keyword>
<name>A0A1Q9BUM7_SYMMI</name>
<dbReference type="Proteomes" id="UP000186817">
    <property type="component" value="Unassembled WGS sequence"/>
</dbReference>
<protein>
    <submittedName>
        <fullName evidence="1">Uncharacterized protein</fullName>
    </submittedName>
</protein>
<accession>A0A1Q9BUM7</accession>
<gene>
    <name evidence="1" type="ORF">AK812_SmicGene46070</name>
</gene>
<dbReference type="EMBL" id="LSRX01003788">
    <property type="protein sequence ID" value="OLP74397.1"/>
    <property type="molecule type" value="Genomic_DNA"/>
</dbReference>
<organism evidence="1 2">
    <name type="scientific">Symbiodinium microadriaticum</name>
    <name type="common">Dinoflagellate</name>
    <name type="synonym">Zooxanthella microadriatica</name>
    <dbReference type="NCBI Taxonomy" id="2951"/>
    <lineage>
        <taxon>Eukaryota</taxon>
        <taxon>Sar</taxon>
        <taxon>Alveolata</taxon>
        <taxon>Dinophyceae</taxon>
        <taxon>Suessiales</taxon>
        <taxon>Symbiodiniaceae</taxon>
        <taxon>Symbiodinium</taxon>
    </lineage>
</organism>
<sequence length="333" mass="35044">GQLSCTEGQDVCAEVSFEGGARILKDVCFSAPCPVLCESATARCTGPQGEEFCLPIAGDCPLLCGPGEENFDATGQRQEDSLQCVPQTELPCPCGRNARRCVDPRLGASCVAATEDCPTSCDSSRLCLSASFTPEGAFQELQSQCTALRVRRERQALQLDGRVAQRTNQTPMGPGLSSPLLGGQDYNRSTGELLGVRQTCANEGDVCPCGDFAFRCQDVCVPGAMAGDVSDTVCGDDARPQPDVCVPPEASTTKALTPAFQGVFEDTNRLRTAAQNASQLLEAHSFSCYCPVHCAGGVQCPLVTNFHPDGAEIGSSVDVLVCLGDVDFLVIVL</sequence>
<dbReference type="AlphaFoldDB" id="A0A1Q9BUM7"/>
<evidence type="ECO:0000313" key="1">
    <source>
        <dbReference type="EMBL" id="OLP74397.1"/>
    </source>
</evidence>
<comment type="caution">
    <text evidence="1">The sequence shown here is derived from an EMBL/GenBank/DDBJ whole genome shotgun (WGS) entry which is preliminary data.</text>
</comment>
<feature type="non-terminal residue" evidence="1">
    <location>
        <position position="1"/>
    </location>
</feature>
<evidence type="ECO:0000313" key="2">
    <source>
        <dbReference type="Proteomes" id="UP000186817"/>
    </source>
</evidence>
<proteinExistence type="predicted"/>
<reference evidence="1 2" key="1">
    <citation type="submission" date="2016-02" db="EMBL/GenBank/DDBJ databases">
        <title>Genome analysis of coral dinoflagellate symbionts highlights evolutionary adaptations to a symbiotic lifestyle.</title>
        <authorList>
            <person name="Aranda M."/>
            <person name="Li Y."/>
            <person name="Liew Y.J."/>
            <person name="Baumgarten S."/>
            <person name="Simakov O."/>
            <person name="Wilson M."/>
            <person name="Piel J."/>
            <person name="Ashoor H."/>
            <person name="Bougouffa S."/>
            <person name="Bajic V.B."/>
            <person name="Ryu T."/>
            <person name="Ravasi T."/>
            <person name="Bayer T."/>
            <person name="Micklem G."/>
            <person name="Kim H."/>
            <person name="Bhak J."/>
            <person name="Lajeunesse T.C."/>
            <person name="Voolstra C.R."/>
        </authorList>
    </citation>
    <scope>NUCLEOTIDE SEQUENCE [LARGE SCALE GENOMIC DNA]</scope>
    <source>
        <strain evidence="1 2">CCMP2467</strain>
    </source>
</reference>
<dbReference type="OrthoDB" id="408108at2759"/>